<evidence type="ECO:0000256" key="1">
    <source>
        <dbReference type="ARBA" id="ARBA00022603"/>
    </source>
</evidence>
<keyword evidence="2" id="KW-0808">Transferase</keyword>
<evidence type="ECO:0000259" key="3">
    <source>
        <dbReference type="Pfam" id="PF10017"/>
    </source>
</evidence>
<name>A0A2M6WBV2_9BACT</name>
<dbReference type="InterPro" id="IPR051128">
    <property type="entry name" value="EgtD_Methyltrsf_superfamily"/>
</dbReference>
<dbReference type="Pfam" id="PF10017">
    <property type="entry name" value="Methyltransf_33"/>
    <property type="match status" value="1"/>
</dbReference>
<evidence type="ECO:0000256" key="2">
    <source>
        <dbReference type="ARBA" id="ARBA00022679"/>
    </source>
</evidence>
<evidence type="ECO:0000313" key="4">
    <source>
        <dbReference type="EMBL" id="PIT90247.1"/>
    </source>
</evidence>
<evidence type="ECO:0000313" key="5">
    <source>
        <dbReference type="Proteomes" id="UP000230543"/>
    </source>
</evidence>
<sequence length="325" mass="37489">MTRRIFSLITDLKLEQDMANNIRRRALDQKFLYIGEGAAEAYYEIINTGSNDGSQGFGPEDNYNFLKQYIKTKEKVAIISLGCGDSSPEKYLLDNLHQNSYDITYFGIDISRSMLRKAEEDLLKCPVDKHMIHADISQESFKTELQVLTQNYDKRIFVFLGGTFANNNQTEITDILYNILSPNDLLWLDVVVRPSLSKLDDMKIFSRYAAWLADKNRVQQFFYRSLKALGIPFNSGEFHLSTSEEPSIGTLLSTFSFLLKEKVSINLLGEDIYLLPNENIPILNIRAYHPETLVNFLRGHNFKLIEQRSKARWGQFMFCKIGKDK</sequence>
<dbReference type="GO" id="GO:0032259">
    <property type="term" value="P:methylation"/>
    <property type="evidence" value="ECO:0007669"/>
    <property type="project" value="UniProtKB-KW"/>
</dbReference>
<dbReference type="AlphaFoldDB" id="A0A2M6WBV2"/>
<feature type="domain" description="Histidine-specific methyltransferase SAM-dependent" evidence="3">
    <location>
        <begin position="74"/>
        <end position="179"/>
    </location>
</feature>
<reference evidence="5" key="1">
    <citation type="submission" date="2017-09" db="EMBL/GenBank/DDBJ databases">
        <title>Depth-based differentiation of microbial function through sediment-hosted aquifers and enrichment of novel symbionts in the deep terrestrial subsurface.</title>
        <authorList>
            <person name="Probst A.J."/>
            <person name="Ladd B."/>
            <person name="Jarett J.K."/>
            <person name="Geller-Mcgrath D.E."/>
            <person name="Sieber C.M.K."/>
            <person name="Emerson J.B."/>
            <person name="Anantharaman K."/>
            <person name="Thomas B.C."/>
            <person name="Malmstrom R."/>
            <person name="Stieglmeier M."/>
            <person name="Klingl A."/>
            <person name="Woyke T."/>
            <person name="Ryan C.M."/>
            <person name="Banfield J.F."/>
        </authorList>
    </citation>
    <scope>NUCLEOTIDE SEQUENCE [LARGE SCALE GENOMIC DNA]</scope>
</reference>
<organism evidence="4 5">
    <name type="scientific">Candidatus Komeilibacteria bacterium CG10_big_fil_rev_8_21_14_0_10_41_13</name>
    <dbReference type="NCBI Taxonomy" id="1974476"/>
    <lineage>
        <taxon>Bacteria</taxon>
        <taxon>Candidatus Komeiliibacteriota</taxon>
    </lineage>
</organism>
<keyword evidence="1" id="KW-0489">Methyltransferase</keyword>
<gene>
    <name evidence="4" type="ORF">COU22_03320</name>
</gene>
<accession>A0A2M6WBV2</accession>
<dbReference type="InterPro" id="IPR019257">
    <property type="entry name" value="MeTrfase_dom"/>
</dbReference>
<dbReference type="PANTHER" id="PTHR43397">
    <property type="entry name" value="ERGOTHIONEINE BIOSYNTHESIS PROTEIN 1"/>
    <property type="match status" value="1"/>
</dbReference>
<proteinExistence type="predicted"/>
<dbReference type="GO" id="GO:0008168">
    <property type="term" value="F:methyltransferase activity"/>
    <property type="evidence" value="ECO:0007669"/>
    <property type="project" value="UniProtKB-KW"/>
</dbReference>
<dbReference type="InterPro" id="IPR029063">
    <property type="entry name" value="SAM-dependent_MTases_sf"/>
</dbReference>
<dbReference type="EMBL" id="PFBO01000119">
    <property type="protein sequence ID" value="PIT90247.1"/>
    <property type="molecule type" value="Genomic_DNA"/>
</dbReference>
<comment type="caution">
    <text evidence="4">The sequence shown here is derived from an EMBL/GenBank/DDBJ whole genome shotgun (WGS) entry which is preliminary data.</text>
</comment>
<dbReference type="Proteomes" id="UP000230543">
    <property type="component" value="Unassembled WGS sequence"/>
</dbReference>
<dbReference type="Gene3D" id="3.40.50.150">
    <property type="entry name" value="Vaccinia Virus protein VP39"/>
    <property type="match status" value="1"/>
</dbReference>
<dbReference type="PANTHER" id="PTHR43397:SF1">
    <property type="entry name" value="ERGOTHIONEINE BIOSYNTHESIS PROTEIN 1"/>
    <property type="match status" value="1"/>
</dbReference>
<protein>
    <recommendedName>
        <fullName evidence="3">Histidine-specific methyltransferase SAM-dependent domain-containing protein</fullName>
    </recommendedName>
</protein>
<dbReference type="SUPFAM" id="SSF53335">
    <property type="entry name" value="S-adenosyl-L-methionine-dependent methyltransferases"/>
    <property type="match status" value="1"/>
</dbReference>